<keyword evidence="7 10" id="KW-1133">Transmembrane helix</keyword>
<proteinExistence type="inferred from homology"/>
<evidence type="ECO:0000256" key="5">
    <source>
        <dbReference type="ARBA" id="ARBA00022618"/>
    </source>
</evidence>
<sequence>MNEIAATPLVAAGTGSVFDMFLSASIVVKLVMLGLLAASVWCWAIIINKTLLIRRARAAIEDFENLFWSGNSLEDLYHSLSARPTVATASLFVAAMREWKRSFQNAHASFVGLQSRIEKVLDVSIAREVEKLESNLLVLATVASAGPFVGLFGTVWGIMTSFRSIAASKNTSLAVVAPGIAEALFATAIGLFAAIPALIAYNKLSGDVAKTQARMESFADEFSAILSRQIDQHAGQRSNAA</sequence>
<dbReference type="PANTHER" id="PTHR30625">
    <property type="entry name" value="PROTEIN TOLQ"/>
    <property type="match status" value="1"/>
</dbReference>
<dbReference type="InterPro" id="IPR014163">
    <property type="entry name" value="Tol-Pal_TolQ"/>
</dbReference>
<dbReference type="NCBIfam" id="TIGR02796">
    <property type="entry name" value="tolQ"/>
    <property type="match status" value="1"/>
</dbReference>
<evidence type="ECO:0000313" key="13">
    <source>
        <dbReference type="Proteomes" id="UP001139104"/>
    </source>
</evidence>
<reference evidence="12" key="1">
    <citation type="journal article" date="2022" name="ISME J.">
        <title>Identification of active gaseous-alkane degraders at natural gas seeps.</title>
        <authorList>
            <person name="Farhan Ul Haque M."/>
            <person name="Hernandez M."/>
            <person name="Crombie A.T."/>
            <person name="Murrell J.C."/>
        </authorList>
    </citation>
    <scope>NUCLEOTIDE SEQUENCE</scope>
    <source>
        <strain evidence="12">PC2</strain>
    </source>
</reference>
<comment type="function">
    <text evidence="10">Part of the Tol-Pal system, which plays a role in outer membrane invagination during cell division and is important for maintaining outer membrane integrity.</text>
</comment>
<dbReference type="InterPro" id="IPR002898">
    <property type="entry name" value="MotA_ExbB_proton_chnl"/>
</dbReference>
<evidence type="ECO:0000256" key="3">
    <source>
        <dbReference type="ARBA" id="ARBA00022475"/>
    </source>
</evidence>
<evidence type="ECO:0000256" key="2">
    <source>
        <dbReference type="ARBA" id="ARBA00010442"/>
    </source>
</evidence>
<feature type="transmembrane region" description="Helical" evidence="10">
    <location>
        <begin position="179"/>
        <end position="201"/>
    </location>
</feature>
<evidence type="ECO:0000256" key="1">
    <source>
        <dbReference type="ARBA" id="ARBA00004651"/>
    </source>
</evidence>
<keyword evidence="4 10" id="KW-0997">Cell inner membrane</keyword>
<comment type="subunit">
    <text evidence="10">The Tol-Pal system is composed of five core proteins: the inner membrane proteins TolA, TolQ and TolR, the periplasmic protein TolB and the outer membrane protein Pal. They form a network linking the inner and outer membranes and the peptidoglycan layer.</text>
</comment>
<evidence type="ECO:0000256" key="10">
    <source>
        <dbReference type="HAMAP-Rule" id="MF_02202"/>
    </source>
</evidence>
<evidence type="ECO:0000256" key="7">
    <source>
        <dbReference type="ARBA" id="ARBA00022989"/>
    </source>
</evidence>
<gene>
    <name evidence="10 12" type="primary">tolQ</name>
    <name evidence="12" type="ORF">K2U94_03970</name>
</gene>
<dbReference type="Pfam" id="PF01618">
    <property type="entry name" value="MotA_ExbB"/>
    <property type="match status" value="1"/>
</dbReference>
<feature type="domain" description="MotA/TolQ/ExbB proton channel" evidence="11">
    <location>
        <begin position="114"/>
        <end position="216"/>
    </location>
</feature>
<accession>A0ABS9Z2P2</accession>
<organism evidence="12 13">
    <name type="scientific">Candidatus Rhodoblastus alkanivorans</name>
    <dbReference type="NCBI Taxonomy" id="2954117"/>
    <lineage>
        <taxon>Bacteria</taxon>
        <taxon>Pseudomonadati</taxon>
        <taxon>Pseudomonadota</taxon>
        <taxon>Alphaproteobacteria</taxon>
        <taxon>Hyphomicrobiales</taxon>
        <taxon>Rhodoblastaceae</taxon>
        <taxon>Rhodoblastus</taxon>
    </lineage>
</organism>
<name>A0ABS9Z2P2_9HYPH</name>
<evidence type="ECO:0000256" key="6">
    <source>
        <dbReference type="ARBA" id="ARBA00022692"/>
    </source>
</evidence>
<dbReference type="Proteomes" id="UP001139104">
    <property type="component" value="Unassembled WGS sequence"/>
</dbReference>
<keyword evidence="5 10" id="KW-0132">Cell division</keyword>
<keyword evidence="6 10" id="KW-0812">Transmembrane</keyword>
<keyword evidence="8 10" id="KW-0472">Membrane</keyword>
<dbReference type="HAMAP" id="MF_02202">
    <property type="entry name" value="TolQ"/>
    <property type="match status" value="1"/>
</dbReference>
<evidence type="ECO:0000256" key="8">
    <source>
        <dbReference type="ARBA" id="ARBA00023136"/>
    </source>
</evidence>
<evidence type="ECO:0000259" key="11">
    <source>
        <dbReference type="Pfam" id="PF01618"/>
    </source>
</evidence>
<comment type="caution">
    <text evidence="12">The sequence shown here is derived from an EMBL/GenBank/DDBJ whole genome shotgun (WGS) entry which is preliminary data.</text>
</comment>
<keyword evidence="9 10" id="KW-0131">Cell cycle</keyword>
<protein>
    <recommendedName>
        <fullName evidence="10">Tol-Pal system protein TolQ</fullName>
    </recommendedName>
</protein>
<dbReference type="RefSeq" id="WP_243065966.1">
    <property type="nucleotide sequence ID" value="NZ_JAIVFK010000003.1"/>
</dbReference>
<dbReference type="EMBL" id="JAIVFP010000001">
    <property type="protein sequence ID" value="MCI4681926.1"/>
    <property type="molecule type" value="Genomic_DNA"/>
</dbReference>
<keyword evidence="13" id="KW-1185">Reference proteome</keyword>
<evidence type="ECO:0000256" key="9">
    <source>
        <dbReference type="ARBA" id="ARBA00023306"/>
    </source>
</evidence>
<feature type="transmembrane region" description="Helical" evidence="10">
    <location>
        <begin position="136"/>
        <end position="159"/>
    </location>
</feature>
<feature type="transmembrane region" description="Helical" evidence="10">
    <location>
        <begin position="20"/>
        <end position="47"/>
    </location>
</feature>
<dbReference type="PANTHER" id="PTHR30625:SF3">
    <property type="entry name" value="TOL-PAL SYSTEM PROTEIN TOLQ"/>
    <property type="match status" value="1"/>
</dbReference>
<evidence type="ECO:0000256" key="4">
    <source>
        <dbReference type="ARBA" id="ARBA00022519"/>
    </source>
</evidence>
<comment type="subcellular location">
    <subcellularLocation>
        <location evidence="10">Cell inner membrane</location>
        <topology evidence="10">Multi-pass membrane protein</topology>
    </subcellularLocation>
    <subcellularLocation>
        <location evidence="1">Cell membrane</location>
        <topology evidence="1">Multi-pass membrane protein</topology>
    </subcellularLocation>
</comment>
<dbReference type="InterPro" id="IPR050790">
    <property type="entry name" value="ExbB/TolQ_transport"/>
</dbReference>
<keyword evidence="3 10" id="KW-1003">Cell membrane</keyword>
<comment type="similarity">
    <text evidence="2 10">Belongs to the ExbB/TolQ family.</text>
</comment>
<evidence type="ECO:0000313" key="12">
    <source>
        <dbReference type="EMBL" id="MCI4681926.1"/>
    </source>
</evidence>